<dbReference type="CDD" id="cd01991">
    <property type="entry name" value="Asn_synthase_B_C"/>
    <property type="match status" value="1"/>
</dbReference>
<evidence type="ECO:0000256" key="4">
    <source>
        <dbReference type="ARBA" id="ARBA00022741"/>
    </source>
</evidence>
<evidence type="ECO:0000256" key="5">
    <source>
        <dbReference type="ARBA" id="ARBA00022840"/>
    </source>
</evidence>
<keyword evidence="6 8" id="KW-0315">Glutamine amidotransferase</keyword>
<dbReference type="Gene3D" id="3.40.50.620">
    <property type="entry name" value="HUPs"/>
    <property type="match status" value="1"/>
</dbReference>
<dbReference type="InterPro" id="IPR006426">
    <property type="entry name" value="Asn_synth_AEB"/>
</dbReference>
<feature type="domain" description="Glutamine amidotransferase type-2" evidence="10">
    <location>
        <begin position="2"/>
        <end position="207"/>
    </location>
</feature>
<keyword evidence="12" id="KW-1185">Reference proteome</keyword>
<dbReference type="GO" id="GO:0005524">
    <property type="term" value="F:ATP binding"/>
    <property type="evidence" value="ECO:0007669"/>
    <property type="project" value="UniProtKB-KW"/>
</dbReference>
<dbReference type="GO" id="GO:0005829">
    <property type="term" value="C:cytosol"/>
    <property type="evidence" value="ECO:0007669"/>
    <property type="project" value="TreeGrafter"/>
</dbReference>
<protein>
    <recommendedName>
        <fullName evidence="3">asparagine synthase (glutamine-hydrolyzing)</fullName>
        <ecNumber evidence="3">6.3.5.4</ecNumber>
    </recommendedName>
</protein>
<reference evidence="11 12" key="1">
    <citation type="submission" date="2018-07" db="EMBL/GenBank/DDBJ databases">
        <title>Genome analysis of Larkinella rosea.</title>
        <authorList>
            <person name="Zhou Z."/>
            <person name="Wang G."/>
        </authorList>
    </citation>
    <scope>NUCLEOTIDE SEQUENCE [LARGE SCALE GENOMIC DNA]</scope>
    <source>
        <strain evidence="12">zzj9</strain>
    </source>
</reference>
<dbReference type="InterPro" id="IPR033738">
    <property type="entry name" value="AsnB_N"/>
</dbReference>
<comment type="similarity">
    <text evidence="2">Belongs to the asparagine synthetase family.</text>
</comment>
<dbReference type="Pfam" id="PF13537">
    <property type="entry name" value="GATase_7"/>
    <property type="match status" value="1"/>
</dbReference>
<dbReference type="Gene3D" id="3.60.20.10">
    <property type="entry name" value="Glutamine Phosphoribosylpyrophosphate, subunit 1, domain 1"/>
    <property type="match status" value="1"/>
</dbReference>
<accession>A0A368JHX1</accession>
<dbReference type="InterPro" id="IPR001962">
    <property type="entry name" value="Asn_synthase"/>
</dbReference>
<dbReference type="RefSeq" id="WP_114408374.1">
    <property type="nucleotide sequence ID" value="NZ_QOWE01000021.1"/>
</dbReference>
<evidence type="ECO:0000256" key="6">
    <source>
        <dbReference type="ARBA" id="ARBA00022962"/>
    </source>
</evidence>
<evidence type="ECO:0000256" key="9">
    <source>
        <dbReference type="PIRSR" id="PIRSR001589-2"/>
    </source>
</evidence>
<dbReference type="PANTHER" id="PTHR43284">
    <property type="entry name" value="ASPARAGINE SYNTHETASE (GLUTAMINE-HYDROLYZING)"/>
    <property type="match status" value="1"/>
</dbReference>
<evidence type="ECO:0000256" key="7">
    <source>
        <dbReference type="ARBA" id="ARBA00048741"/>
    </source>
</evidence>
<dbReference type="CDD" id="cd00712">
    <property type="entry name" value="AsnB"/>
    <property type="match status" value="1"/>
</dbReference>
<keyword evidence="4 9" id="KW-0547">Nucleotide-binding</keyword>
<dbReference type="AlphaFoldDB" id="A0A368JHX1"/>
<sequence>MCGIAGIVSTSIPPSVDLQSTIRHRGPDGEGIFNAPGIQLAHTRLAILDLSLNGRQPMQTADGRYVIIFNGEIYNHLTLRAALTDRYLFRSTSDTETLLYGFAAYGTAVFRKLNGIFACAIFDTVTRQLVLARDQFGVKPLYYYHKNGLFLFSSELKTIAAYPGVDKSIDYPALVNYLHFLYSPGMQTPFQHVSKLLPGHLIQLPIDEPASICLKRYYDLPFRGTYSEQSESQLLEELDERLFCAVKRQLQSDVPLAFFLSGGLDSSLVMAMAKRAHPNERLTGYTIRTAFRNGTFEGFENDLPYARQVAAHLNVDLVEVDANVDIVRDFDHMIYHLDEPQADTAPFNVLNICREARKNGHTVLLGGTAGDDVFSGYRRHQALSMEPFLNRIPPAVGRLLNRTINLGTNDAPLLRRLRKLTAGMGQPQHERMADYFARLPLATNHNLFESTIGKTLHGHQPSHQLLTALERIPDEKNLLNQLLFWELSYFLPDHNLNYTDKMSMAVGIETRVPFLDTELVEFSTKLPPSLKMHGRTTKYLLRKVAERYLPQSVIYRPKTGFGTPLRDWLRTGQLNEMLQRYLSEESLRKRGIFDPVAVHQLIRDNQNGKLDASYSIWGLMAIESWFRQFVDSDHP</sequence>
<evidence type="ECO:0000256" key="3">
    <source>
        <dbReference type="ARBA" id="ARBA00012737"/>
    </source>
</evidence>
<feature type="binding site" evidence="9">
    <location>
        <position position="94"/>
    </location>
    <ligand>
        <name>L-glutamine</name>
        <dbReference type="ChEBI" id="CHEBI:58359"/>
    </ligand>
</feature>
<dbReference type="EMBL" id="QOWE01000021">
    <property type="protein sequence ID" value="RCR67142.1"/>
    <property type="molecule type" value="Genomic_DNA"/>
</dbReference>
<proteinExistence type="inferred from homology"/>
<dbReference type="InterPro" id="IPR051786">
    <property type="entry name" value="ASN_synthetase/amidase"/>
</dbReference>
<evidence type="ECO:0000256" key="2">
    <source>
        <dbReference type="ARBA" id="ARBA00005752"/>
    </source>
</evidence>
<name>A0A368JHX1_9BACT</name>
<dbReference type="InterPro" id="IPR017932">
    <property type="entry name" value="GATase_2_dom"/>
</dbReference>
<evidence type="ECO:0000256" key="8">
    <source>
        <dbReference type="PIRSR" id="PIRSR001589-1"/>
    </source>
</evidence>
<dbReference type="Pfam" id="PF00733">
    <property type="entry name" value="Asn_synthase"/>
    <property type="match status" value="1"/>
</dbReference>
<keyword evidence="8" id="KW-0061">Asparagine biosynthesis</keyword>
<evidence type="ECO:0000259" key="10">
    <source>
        <dbReference type="PROSITE" id="PS51278"/>
    </source>
</evidence>
<keyword evidence="5 9" id="KW-0067">ATP-binding</keyword>
<organism evidence="11 12">
    <name type="scientific">Larkinella punicea</name>
    <dbReference type="NCBI Taxonomy" id="2315727"/>
    <lineage>
        <taxon>Bacteria</taxon>
        <taxon>Pseudomonadati</taxon>
        <taxon>Bacteroidota</taxon>
        <taxon>Cytophagia</taxon>
        <taxon>Cytophagales</taxon>
        <taxon>Spirosomataceae</taxon>
        <taxon>Larkinella</taxon>
    </lineage>
</organism>
<evidence type="ECO:0000313" key="12">
    <source>
        <dbReference type="Proteomes" id="UP000253383"/>
    </source>
</evidence>
<dbReference type="PROSITE" id="PS51278">
    <property type="entry name" value="GATASE_TYPE_2"/>
    <property type="match status" value="1"/>
</dbReference>
<keyword evidence="8" id="KW-0028">Amino-acid biosynthesis</keyword>
<dbReference type="NCBIfam" id="TIGR01536">
    <property type="entry name" value="asn_synth_AEB"/>
    <property type="match status" value="1"/>
</dbReference>
<dbReference type="InterPro" id="IPR029055">
    <property type="entry name" value="Ntn_hydrolases_N"/>
</dbReference>
<dbReference type="GO" id="GO:0004066">
    <property type="term" value="F:asparagine synthase (glutamine-hydrolyzing) activity"/>
    <property type="evidence" value="ECO:0007669"/>
    <property type="project" value="UniProtKB-EC"/>
</dbReference>
<dbReference type="SUPFAM" id="SSF56235">
    <property type="entry name" value="N-terminal nucleophile aminohydrolases (Ntn hydrolases)"/>
    <property type="match status" value="1"/>
</dbReference>
<comment type="pathway">
    <text evidence="1">Amino-acid biosynthesis; L-asparagine biosynthesis; L-asparagine from L-aspartate (L-Gln route): step 1/1.</text>
</comment>
<gene>
    <name evidence="11" type="primary">asnB</name>
    <name evidence="11" type="ORF">DUE52_22780</name>
</gene>
<evidence type="ECO:0000313" key="11">
    <source>
        <dbReference type="EMBL" id="RCR67142.1"/>
    </source>
</evidence>
<dbReference type="InterPro" id="IPR014729">
    <property type="entry name" value="Rossmann-like_a/b/a_fold"/>
</dbReference>
<evidence type="ECO:0000256" key="1">
    <source>
        <dbReference type="ARBA" id="ARBA00005187"/>
    </source>
</evidence>
<feature type="active site" description="For GATase activity" evidence="8">
    <location>
        <position position="2"/>
    </location>
</feature>
<dbReference type="SUPFAM" id="SSF52402">
    <property type="entry name" value="Adenine nucleotide alpha hydrolases-like"/>
    <property type="match status" value="1"/>
</dbReference>
<dbReference type="Proteomes" id="UP000253383">
    <property type="component" value="Unassembled WGS sequence"/>
</dbReference>
<keyword evidence="11" id="KW-0436">Ligase</keyword>
<dbReference type="PANTHER" id="PTHR43284:SF1">
    <property type="entry name" value="ASPARAGINE SYNTHETASE"/>
    <property type="match status" value="1"/>
</dbReference>
<comment type="catalytic activity">
    <reaction evidence="7">
        <text>L-aspartate + L-glutamine + ATP + H2O = L-asparagine + L-glutamate + AMP + diphosphate + H(+)</text>
        <dbReference type="Rhea" id="RHEA:12228"/>
        <dbReference type="ChEBI" id="CHEBI:15377"/>
        <dbReference type="ChEBI" id="CHEBI:15378"/>
        <dbReference type="ChEBI" id="CHEBI:29985"/>
        <dbReference type="ChEBI" id="CHEBI:29991"/>
        <dbReference type="ChEBI" id="CHEBI:30616"/>
        <dbReference type="ChEBI" id="CHEBI:33019"/>
        <dbReference type="ChEBI" id="CHEBI:58048"/>
        <dbReference type="ChEBI" id="CHEBI:58359"/>
        <dbReference type="ChEBI" id="CHEBI:456215"/>
        <dbReference type="EC" id="6.3.5.4"/>
    </reaction>
</comment>
<dbReference type="OrthoDB" id="9763290at2"/>
<dbReference type="PIRSF" id="PIRSF001589">
    <property type="entry name" value="Asn_synthetase_glu-h"/>
    <property type="match status" value="1"/>
</dbReference>
<dbReference type="GO" id="GO:0006529">
    <property type="term" value="P:asparagine biosynthetic process"/>
    <property type="evidence" value="ECO:0007669"/>
    <property type="project" value="UniProtKB-KW"/>
</dbReference>
<dbReference type="EC" id="6.3.5.4" evidence="3"/>
<comment type="caution">
    <text evidence="11">The sequence shown here is derived from an EMBL/GenBank/DDBJ whole genome shotgun (WGS) entry which is preliminary data.</text>
</comment>